<evidence type="ECO:0000259" key="4">
    <source>
        <dbReference type="SMART" id="SM00721"/>
    </source>
</evidence>
<evidence type="ECO:0000256" key="2">
    <source>
        <dbReference type="ARBA" id="ARBA00022490"/>
    </source>
</evidence>
<evidence type="ECO:0000256" key="3">
    <source>
        <dbReference type="ARBA" id="ARBA00023212"/>
    </source>
</evidence>
<keyword evidence="6" id="KW-1185">Reference proteome</keyword>
<evidence type="ECO:0000256" key="1">
    <source>
        <dbReference type="ARBA" id="ARBA00004245"/>
    </source>
</evidence>
<accession>A0ABR3JP26</accession>
<feature type="domain" description="BAR" evidence="4">
    <location>
        <begin position="5"/>
        <end position="198"/>
    </location>
</feature>
<name>A0ABR3JP26_9AGAR</name>
<proteinExistence type="predicted"/>
<comment type="caution">
    <text evidence="5">The sequence shown here is derived from an EMBL/GenBank/DDBJ whole genome shotgun (WGS) entry which is preliminary data.</text>
</comment>
<dbReference type="InterPro" id="IPR004148">
    <property type="entry name" value="BAR_dom"/>
</dbReference>
<reference evidence="6" key="1">
    <citation type="submission" date="2024-06" db="EMBL/GenBank/DDBJ databases">
        <title>Multi-omics analyses provide insights into the biosynthesis of the anticancer antibiotic pleurotin in Hohenbuehelia grisea.</title>
        <authorList>
            <person name="Weaver J.A."/>
            <person name="Alberti F."/>
        </authorList>
    </citation>
    <scope>NUCLEOTIDE SEQUENCE [LARGE SCALE GENOMIC DNA]</scope>
    <source>
        <strain evidence="6">T-177</strain>
    </source>
</reference>
<gene>
    <name evidence="5" type="ORF">HGRIS_002919</name>
</gene>
<sequence>MSWSGFKKSVNRAGTTLLQKTGQIERTIDREFADEEAKFKVFEKECQALQKDSKAYWDSLRAMSAAQTRIAETLETFYGAADRASESAMAGHAYKRSVDDLDGSFQRELDLPFRTTMAEPLGKMNAYFPVINEHIAKRNKKVELSTPDLLFPSDIHILCSCLTTTQRGVSCENSSTNRVKTQRSCPRLVCRLCSSMVNIIH</sequence>
<dbReference type="Gene3D" id="1.20.1270.60">
    <property type="entry name" value="Arfaptin homology (AH) domain/BAR domain"/>
    <property type="match status" value="1"/>
</dbReference>
<keyword evidence="2" id="KW-0963">Cytoplasm</keyword>
<keyword evidence="3" id="KW-0206">Cytoskeleton</keyword>
<dbReference type="SUPFAM" id="SSF103657">
    <property type="entry name" value="BAR/IMD domain-like"/>
    <property type="match status" value="1"/>
</dbReference>
<dbReference type="InterPro" id="IPR027267">
    <property type="entry name" value="AH/BAR_dom_sf"/>
</dbReference>
<protein>
    <recommendedName>
        <fullName evidence="4">BAR domain-containing protein</fullName>
    </recommendedName>
</protein>
<dbReference type="Pfam" id="PF03114">
    <property type="entry name" value="BAR"/>
    <property type="match status" value="1"/>
</dbReference>
<evidence type="ECO:0000313" key="6">
    <source>
        <dbReference type="Proteomes" id="UP001556367"/>
    </source>
</evidence>
<dbReference type="PANTHER" id="PTHR47174">
    <property type="entry name" value="BRIDGING INTEGRATOR 3"/>
    <property type="match status" value="1"/>
</dbReference>
<dbReference type="PANTHER" id="PTHR47174:SF3">
    <property type="entry name" value="BRIDGING INTEGRATOR 3"/>
    <property type="match status" value="1"/>
</dbReference>
<dbReference type="Proteomes" id="UP001556367">
    <property type="component" value="Unassembled WGS sequence"/>
</dbReference>
<dbReference type="EMBL" id="JASNQZ010000006">
    <property type="protein sequence ID" value="KAL0956801.1"/>
    <property type="molecule type" value="Genomic_DNA"/>
</dbReference>
<dbReference type="InterPro" id="IPR046982">
    <property type="entry name" value="BIN3/RVS161-like"/>
</dbReference>
<dbReference type="SMART" id="SM00721">
    <property type="entry name" value="BAR"/>
    <property type="match status" value="1"/>
</dbReference>
<evidence type="ECO:0000313" key="5">
    <source>
        <dbReference type="EMBL" id="KAL0956801.1"/>
    </source>
</evidence>
<organism evidence="5 6">
    <name type="scientific">Hohenbuehelia grisea</name>
    <dbReference type="NCBI Taxonomy" id="104357"/>
    <lineage>
        <taxon>Eukaryota</taxon>
        <taxon>Fungi</taxon>
        <taxon>Dikarya</taxon>
        <taxon>Basidiomycota</taxon>
        <taxon>Agaricomycotina</taxon>
        <taxon>Agaricomycetes</taxon>
        <taxon>Agaricomycetidae</taxon>
        <taxon>Agaricales</taxon>
        <taxon>Pleurotineae</taxon>
        <taxon>Pleurotaceae</taxon>
        <taxon>Hohenbuehelia</taxon>
    </lineage>
</organism>
<comment type="subcellular location">
    <subcellularLocation>
        <location evidence="1">Cytoplasm</location>
        <location evidence="1">Cytoskeleton</location>
    </subcellularLocation>
</comment>